<gene>
    <name evidence="1" type="ORF">K3G42_003755</name>
</gene>
<protein>
    <submittedName>
        <fullName evidence="1">Uncharacterized protein</fullName>
    </submittedName>
</protein>
<sequence>MCGRRRKSRFCKRVRDVTLGAQTGGLQACQHLTWSPGKMPRSLATFAEPFIVGSSRRAQCPFRQGLARGRGRGLKRAASALGAPPPHQHLNPSKYPFSHN</sequence>
<proteinExistence type="predicted"/>
<name>A0ACB8E5M6_9SAUR</name>
<evidence type="ECO:0000313" key="2">
    <source>
        <dbReference type="Proteomes" id="UP000827872"/>
    </source>
</evidence>
<reference evidence="1" key="1">
    <citation type="submission" date="2021-08" db="EMBL/GenBank/DDBJ databases">
        <title>The first chromosome-level gecko genome reveals the dynamic sex chromosomes of Neotropical dwarf geckos (Sphaerodactylidae: Sphaerodactylus).</title>
        <authorList>
            <person name="Pinto B.J."/>
            <person name="Keating S.E."/>
            <person name="Gamble T."/>
        </authorList>
    </citation>
    <scope>NUCLEOTIDE SEQUENCE</scope>
    <source>
        <strain evidence="1">TG3544</strain>
    </source>
</reference>
<dbReference type="EMBL" id="CM037630">
    <property type="protein sequence ID" value="KAH7987354.1"/>
    <property type="molecule type" value="Genomic_DNA"/>
</dbReference>
<accession>A0ACB8E5M6</accession>
<dbReference type="Proteomes" id="UP000827872">
    <property type="component" value="Linkage Group LG17"/>
</dbReference>
<organism evidence="1 2">
    <name type="scientific">Sphaerodactylus townsendi</name>
    <dbReference type="NCBI Taxonomy" id="933632"/>
    <lineage>
        <taxon>Eukaryota</taxon>
        <taxon>Metazoa</taxon>
        <taxon>Chordata</taxon>
        <taxon>Craniata</taxon>
        <taxon>Vertebrata</taxon>
        <taxon>Euteleostomi</taxon>
        <taxon>Lepidosauria</taxon>
        <taxon>Squamata</taxon>
        <taxon>Bifurcata</taxon>
        <taxon>Gekkota</taxon>
        <taxon>Sphaerodactylidae</taxon>
        <taxon>Sphaerodactylus</taxon>
    </lineage>
</organism>
<evidence type="ECO:0000313" key="1">
    <source>
        <dbReference type="EMBL" id="KAH7987354.1"/>
    </source>
</evidence>
<comment type="caution">
    <text evidence="1">The sequence shown here is derived from an EMBL/GenBank/DDBJ whole genome shotgun (WGS) entry which is preliminary data.</text>
</comment>
<keyword evidence="2" id="KW-1185">Reference proteome</keyword>